<dbReference type="VEuPathDB" id="FungiDB:GLRG_11973"/>
<accession>E3R138</accession>
<proteinExistence type="predicted"/>
<dbReference type="EMBL" id="GG697587">
    <property type="protein sequence ID" value="EFQ36826.1"/>
    <property type="molecule type" value="Genomic_DNA"/>
</dbReference>
<keyword evidence="2" id="KW-1185">Reference proteome</keyword>
<dbReference type="GeneID" id="24417336"/>
<sequence length="50" mass="5636">MRVWIAAFNVEELVLGVEVTGGLRETYVKIRYFSALTPAKVVCIAKGWYS</sequence>
<evidence type="ECO:0000313" key="1">
    <source>
        <dbReference type="EMBL" id="EFQ36826.1"/>
    </source>
</evidence>
<gene>
    <name evidence="1" type="ORF">GLRG_11973</name>
</gene>
<reference evidence="2" key="1">
    <citation type="journal article" date="2012" name="Nat. Genet.">
        <title>Lifestyle transitions in plant pathogenic Colletotrichum fungi deciphered by genome and transcriptome analyses.</title>
        <authorList>
            <person name="O'Connell R.J."/>
            <person name="Thon M.R."/>
            <person name="Hacquard S."/>
            <person name="Amyotte S.G."/>
            <person name="Kleemann J."/>
            <person name="Torres M.F."/>
            <person name="Damm U."/>
            <person name="Buiate E.A."/>
            <person name="Epstein L."/>
            <person name="Alkan N."/>
            <person name="Altmueller J."/>
            <person name="Alvarado-Balderrama L."/>
            <person name="Bauser C.A."/>
            <person name="Becker C."/>
            <person name="Birren B.W."/>
            <person name="Chen Z."/>
            <person name="Choi J."/>
            <person name="Crouch J.A."/>
            <person name="Duvick J.P."/>
            <person name="Farman M.A."/>
            <person name="Gan P."/>
            <person name="Heiman D."/>
            <person name="Henrissat B."/>
            <person name="Howard R.J."/>
            <person name="Kabbage M."/>
            <person name="Koch C."/>
            <person name="Kracher B."/>
            <person name="Kubo Y."/>
            <person name="Law A.D."/>
            <person name="Lebrun M.-H."/>
            <person name="Lee Y.-H."/>
            <person name="Miyara I."/>
            <person name="Moore N."/>
            <person name="Neumann U."/>
            <person name="Nordstroem K."/>
            <person name="Panaccione D.G."/>
            <person name="Panstruga R."/>
            <person name="Place M."/>
            <person name="Proctor R.H."/>
            <person name="Prusky D."/>
            <person name="Rech G."/>
            <person name="Reinhardt R."/>
            <person name="Rollins J.A."/>
            <person name="Rounsley S."/>
            <person name="Schardl C.L."/>
            <person name="Schwartz D.C."/>
            <person name="Shenoy N."/>
            <person name="Shirasu K."/>
            <person name="Sikhakolli U.R."/>
            <person name="Stueber K."/>
            <person name="Sukno S.A."/>
            <person name="Sweigard J.A."/>
            <person name="Takano Y."/>
            <person name="Takahara H."/>
            <person name="Trail F."/>
            <person name="van der Does H.C."/>
            <person name="Voll L.M."/>
            <person name="Will I."/>
            <person name="Young S."/>
            <person name="Zeng Q."/>
            <person name="Zhang J."/>
            <person name="Zhou S."/>
            <person name="Dickman M.B."/>
            <person name="Schulze-Lefert P."/>
            <person name="Ver Loren van Themaat E."/>
            <person name="Ma L.-J."/>
            <person name="Vaillancourt L.J."/>
        </authorList>
    </citation>
    <scope>NUCLEOTIDE SEQUENCE [LARGE SCALE GENOMIC DNA]</scope>
    <source>
        <strain evidence="2">M1.001 / M2 / FGSC 10212</strain>
    </source>
</reference>
<dbReference type="AlphaFoldDB" id="E3R138"/>
<dbReference type="Proteomes" id="UP000008782">
    <property type="component" value="Unassembled WGS sequence"/>
</dbReference>
<name>E3R138_COLGM</name>
<dbReference type="HOGENOM" id="CLU_3124941_0_0_1"/>
<dbReference type="RefSeq" id="XP_008100846.1">
    <property type="nucleotide sequence ID" value="XM_008102655.1"/>
</dbReference>
<evidence type="ECO:0000313" key="2">
    <source>
        <dbReference type="Proteomes" id="UP000008782"/>
    </source>
</evidence>
<protein>
    <submittedName>
        <fullName evidence="1">Uncharacterized protein</fullName>
    </submittedName>
</protein>
<organism evidence="2">
    <name type="scientific">Colletotrichum graminicola (strain M1.001 / M2 / FGSC 10212)</name>
    <name type="common">Maize anthracnose fungus</name>
    <name type="synonym">Glomerella graminicola</name>
    <dbReference type="NCBI Taxonomy" id="645133"/>
    <lineage>
        <taxon>Eukaryota</taxon>
        <taxon>Fungi</taxon>
        <taxon>Dikarya</taxon>
        <taxon>Ascomycota</taxon>
        <taxon>Pezizomycotina</taxon>
        <taxon>Sordariomycetes</taxon>
        <taxon>Hypocreomycetidae</taxon>
        <taxon>Glomerellales</taxon>
        <taxon>Glomerellaceae</taxon>
        <taxon>Colletotrichum</taxon>
        <taxon>Colletotrichum graminicola species complex</taxon>
    </lineage>
</organism>